<protein>
    <submittedName>
        <fullName evidence="1">Uncharacterized protein</fullName>
    </submittedName>
</protein>
<evidence type="ECO:0000313" key="1">
    <source>
        <dbReference type="EMBL" id="GAA4383941.1"/>
    </source>
</evidence>
<keyword evidence="2" id="KW-1185">Reference proteome</keyword>
<accession>A0ABP8J2M2</accession>
<organism evidence="1 2">
    <name type="scientific">Brevibacterium pityocampae</name>
    <dbReference type="NCBI Taxonomy" id="506594"/>
    <lineage>
        <taxon>Bacteria</taxon>
        <taxon>Bacillati</taxon>
        <taxon>Actinomycetota</taxon>
        <taxon>Actinomycetes</taxon>
        <taxon>Micrococcales</taxon>
        <taxon>Brevibacteriaceae</taxon>
        <taxon>Brevibacterium</taxon>
    </lineage>
</organism>
<sequence length="55" mass="6591">MPICEVDAPLWVAEDVYDQVSVETEVQSEDEEEEIKEFRDFVEHVDPEEFEKWTD</sequence>
<comment type="caution">
    <text evidence="1">The sequence shown here is derived from an EMBL/GenBank/DDBJ whole genome shotgun (WGS) entry which is preliminary data.</text>
</comment>
<evidence type="ECO:0000313" key="2">
    <source>
        <dbReference type="Proteomes" id="UP001500642"/>
    </source>
</evidence>
<name>A0ABP8J2M2_9MICO</name>
<gene>
    <name evidence="1" type="ORF">GCM10023167_04020</name>
</gene>
<dbReference type="RefSeq" id="WP_175406869.1">
    <property type="nucleotide sequence ID" value="NZ_BAABGL010000002.1"/>
</dbReference>
<dbReference type="EMBL" id="BAABGL010000002">
    <property type="protein sequence ID" value="GAA4383941.1"/>
    <property type="molecule type" value="Genomic_DNA"/>
</dbReference>
<dbReference type="Proteomes" id="UP001500642">
    <property type="component" value="Unassembled WGS sequence"/>
</dbReference>
<reference evidence="2" key="1">
    <citation type="journal article" date="2019" name="Int. J. Syst. Evol. Microbiol.">
        <title>The Global Catalogue of Microorganisms (GCM) 10K type strain sequencing project: providing services to taxonomists for standard genome sequencing and annotation.</title>
        <authorList>
            <consortium name="The Broad Institute Genomics Platform"/>
            <consortium name="The Broad Institute Genome Sequencing Center for Infectious Disease"/>
            <person name="Wu L."/>
            <person name="Ma J."/>
        </authorList>
    </citation>
    <scope>NUCLEOTIDE SEQUENCE [LARGE SCALE GENOMIC DNA]</scope>
    <source>
        <strain evidence="2">JCM 17808</strain>
    </source>
</reference>
<proteinExistence type="predicted"/>